<dbReference type="Pfam" id="PF00753">
    <property type="entry name" value="Lactamase_B"/>
    <property type="match status" value="1"/>
</dbReference>
<dbReference type="CDD" id="cd16276">
    <property type="entry name" value="metallo-hydrolase-like_MBL-fold"/>
    <property type="match status" value="1"/>
</dbReference>
<dbReference type="PANTHER" id="PTHR42951:SF4">
    <property type="entry name" value="ACYL-COENZYME A THIOESTERASE MBLAC2"/>
    <property type="match status" value="1"/>
</dbReference>
<dbReference type="PANTHER" id="PTHR42951">
    <property type="entry name" value="METALLO-BETA-LACTAMASE DOMAIN-CONTAINING"/>
    <property type="match status" value="1"/>
</dbReference>
<dbReference type="InterPro" id="IPR050855">
    <property type="entry name" value="NDM-1-like"/>
</dbReference>
<dbReference type="EMBL" id="JBBAXC010000034">
    <property type="protein sequence ID" value="MEI5909649.1"/>
    <property type="molecule type" value="Genomic_DNA"/>
</dbReference>
<organism evidence="3 4">
    <name type="scientific">Bacillus spongiae</name>
    <dbReference type="NCBI Taxonomy" id="2683610"/>
    <lineage>
        <taxon>Bacteria</taxon>
        <taxon>Bacillati</taxon>
        <taxon>Bacillota</taxon>
        <taxon>Bacilli</taxon>
        <taxon>Bacillales</taxon>
        <taxon>Bacillaceae</taxon>
        <taxon>Bacillus</taxon>
    </lineage>
</organism>
<dbReference type="SUPFAM" id="SSF56281">
    <property type="entry name" value="Metallo-hydrolase/oxidoreductase"/>
    <property type="match status" value="1"/>
</dbReference>
<dbReference type="InterPro" id="IPR001279">
    <property type="entry name" value="Metallo-B-lactamas"/>
</dbReference>
<dbReference type="Gene3D" id="3.60.15.10">
    <property type="entry name" value="Ribonuclease Z/Hydroxyacylglutathione hydrolase-like"/>
    <property type="match status" value="1"/>
</dbReference>
<name>A0ABU8HKT1_9BACI</name>
<protein>
    <submittedName>
        <fullName evidence="3">MBL fold metallo-hydrolase</fullName>
    </submittedName>
</protein>
<evidence type="ECO:0000313" key="4">
    <source>
        <dbReference type="Proteomes" id="UP001312865"/>
    </source>
</evidence>
<evidence type="ECO:0000313" key="3">
    <source>
        <dbReference type="EMBL" id="MEI5909649.1"/>
    </source>
</evidence>
<feature type="domain" description="Metallo-beta-lactamase" evidence="2">
    <location>
        <begin position="83"/>
        <end position="253"/>
    </location>
</feature>
<keyword evidence="1" id="KW-0732">Signal</keyword>
<gene>
    <name evidence="3" type="ORF">WAK64_21875</name>
</gene>
<accession>A0ABU8HKT1</accession>
<comment type="caution">
    <text evidence="3">The sequence shown here is derived from an EMBL/GenBank/DDBJ whole genome shotgun (WGS) entry which is preliminary data.</text>
</comment>
<feature type="signal peptide" evidence="1">
    <location>
        <begin position="1"/>
        <end position="25"/>
    </location>
</feature>
<dbReference type="InterPro" id="IPR036866">
    <property type="entry name" value="RibonucZ/Hydroxyglut_hydro"/>
</dbReference>
<keyword evidence="4" id="KW-1185">Reference proteome</keyword>
<evidence type="ECO:0000256" key="1">
    <source>
        <dbReference type="SAM" id="SignalP"/>
    </source>
</evidence>
<feature type="chain" id="PRO_5046201575" evidence="1">
    <location>
        <begin position="26"/>
        <end position="346"/>
    </location>
</feature>
<dbReference type="RefSeq" id="WP_336589092.1">
    <property type="nucleotide sequence ID" value="NZ_JBBAXC010000034.1"/>
</dbReference>
<evidence type="ECO:0000259" key="2">
    <source>
        <dbReference type="SMART" id="SM00849"/>
    </source>
</evidence>
<proteinExistence type="predicted"/>
<sequence length="346" mass="38935">MMKKSYLVALVSLLLIFSILGSSFAAESGEKNEELDQNETAQNTDDLVYPAPLPENAKGPIIPMDKGYIVEEIGDGIYAVMDGIFSTMFMTTGNGVIAVDAPQTMGEKYLAAIKEVTDEPIKHVIYSHAHQDHIGSASMFPEDVTIIAHEETAKILEERQDPNRPIPTKTFKGDKKTIKIGDKKLQLDYVGDNHQEGNIFISVPDQKVLMAVDIVFPGWAPFRYLALSDNIPGWIDSHYKILEYDFDTLVSGHVTRLGTREDVETQIEYIEDIIETTERAMQEVSQVEIGQKVGFENPWYLMDVYYNEVIKVANDEIVPRWVDRLGGADVYTSQHVSKVLDMLRLE</sequence>
<dbReference type="Proteomes" id="UP001312865">
    <property type="component" value="Unassembled WGS sequence"/>
</dbReference>
<dbReference type="SMART" id="SM00849">
    <property type="entry name" value="Lactamase_B"/>
    <property type="match status" value="1"/>
</dbReference>
<reference evidence="3 4" key="1">
    <citation type="journal article" date="2018" name="J. Microbiol.">
        <title>Bacillus spongiae sp. nov., isolated from sponge of Jeju Island.</title>
        <authorList>
            <person name="Lee G.E."/>
            <person name="Im W.T."/>
            <person name="Park J.S."/>
        </authorList>
    </citation>
    <scope>NUCLEOTIDE SEQUENCE [LARGE SCALE GENOMIC DNA]</scope>
    <source>
        <strain evidence="3 4">135PIL107-10</strain>
    </source>
</reference>